<sequence length="52" mass="6009">MECLCHKLDCTVMMWFYFAIPIFPCVCIIIILTSLSSTPLLFNMGTQSYHTM</sequence>
<feature type="transmembrane region" description="Helical" evidence="1">
    <location>
        <begin position="12"/>
        <end position="35"/>
    </location>
</feature>
<protein>
    <submittedName>
        <fullName evidence="2">Uncharacterized protein</fullName>
    </submittedName>
</protein>
<keyword evidence="3" id="KW-1185">Reference proteome</keyword>
<organism evidence="2">
    <name type="scientific">Oryza brachyantha</name>
    <name type="common">malo sina</name>
    <dbReference type="NCBI Taxonomy" id="4533"/>
    <lineage>
        <taxon>Eukaryota</taxon>
        <taxon>Viridiplantae</taxon>
        <taxon>Streptophyta</taxon>
        <taxon>Embryophyta</taxon>
        <taxon>Tracheophyta</taxon>
        <taxon>Spermatophyta</taxon>
        <taxon>Magnoliopsida</taxon>
        <taxon>Liliopsida</taxon>
        <taxon>Poales</taxon>
        <taxon>Poaceae</taxon>
        <taxon>BOP clade</taxon>
        <taxon>Oryzoideae</taxon>
        <taxon>Oryzeae</taxon>
        <taxon>Oryzinae</taxon>
        <taxon>Oryza</taxon>
    </lineage>
</organism>
<dbReference type="Proteomes" id="UP000006038">
    <property type="component" value="Chromosome 3"/>
</dbReference>
<evidence type="ECO:0000313" key="2">
    <source>
        <dbReference type="EnsemblPlants" id="OB03G13170.1"/>
    </source>
</evidence>
<evidence type="ECO:0000313" key="3">
    <source>
        <dbReference type="Proteomes" id="UP000006038"/>
    </source>
</evidence>
<keyword evidence="1" id="KW-0472">Membrane</keyword>
<accession>J3LJU1</accession>
<name>J3LJU1_ORYBR</name>
<proteinExistence type="predicted"/>
<evidence type="ECO:0000256" key="1">
    <source>
        <dbReference type="SAM" id="Phobius"/>
    </source>
</evidence>
<reference evidence="2" key="1">
    <citation type="journal article" date="2013" name="Nat. Commun.">
        <title>Whole-genome sequencing of Oryza brachyantha reveals mechanisms underlying Oryza genome evolution.</title>
        <authorList>
            <person name="Chen J."/>
            <person name="Huang Q."/>
            <person name="Gao D."/>
            <person name="Wang J."/>
            <person name="Lang Y."/>
            <person name="Liu T."/>
            <person name="Li B."/>
            <person name="Bai Z."/>
            <person name="Luis Goicoechea J."/>
            <person name="Liang C."/>
            <person name="Chen C."/>
            <person name="Zhang W."/>
            <person name="Sun S."/>
            <person name="Liao Y."/>
            <person name="Zhang X."/>
            <person name="Yang L."/>
            <person name="Song C."/>
            <person name="Wang M."/>
            <person name="Shi J."/>
            <person name="Liu G."/>
            <person name="Liu J."/>
            <person name="Zhou H."/>
            <person name="Zhou W."/>
            <person name="Yu Q."/>
            <person name="An N."/>
            <person name="Chen Y."/>
            <person name="Cai Q."/>
            <person name="Wang B."/>
            <person name="Liu B."/>
            <person name="Min J."/>
            <person name="Huang Y."/>
            <person name="Wu H."/>
            <person name="Li Z."/>
            <person name="Zhang Y."/>
            <person name="Yin Y."/>
            <person name="Song W."/>
            <person name="Jiang J."/>
            <person name="Jackson S.A."/>
            <person name="Wing R.A."/>
            <person name="Wang J."/>
            <person name="Chen M."/>
        </authorList>
    </citation>
    <scope>NUCLEOTIDE SEQUENCE [LARGE SCALE GENOMIC DNA]</scope>
    <source>
        <strain evidence="2">cv. IRGC 101232</strain>
    </source>
</reference>
<dbReference type="Gramene" id="OB03G13170.1">
    <property type="protein sequence ID" value="OB03G13170.1"/>
    <property type="gene ID" value="OB03G13170"/>
</dbReference>
<dbReference type="AlphaFoldDB" id="J3LJU1"/>
<dbReference type="EnsemblPlants" id="OB03G13170.1">
    <property type="protein sequence ID" value="OB03G13170.1"/>
    <property type="gene ID" value="OB03G13170"/>
</dbReference>
<keyword evidence="1" id="KW-1133">Transmembrane helix</keyword>
<keyword evidence="1" id="KW-0812">Transmembrane</keyword>
<reference evidence="2" key="2">
    <citation type="submission" date="2013-04" db="UniProtKB">
        <authorList>
            <consortium name="EnsemblPlants"/>
        </authorList>
    </citation>
    <scope>IDENTIFICATION</scope>
</reference>
<dbReference type="HOGENOM" id="CLU_3090449_0_0_1"/>